<dbReference type="Proteomes" id="UP000549066">
    <property type="component" value="Unassembled WGS sequence"/>
</dbReference>
<evidence type="ECO:0000313" key="4">
    <source>
        <dbReference type="Proteomes" id="UP000549066"/>
    </source>
</evidence>
<dbReference type="EMBL" id="JACCFI010000001">
    <property type="protein sequence ID" value="NYG22191.1"/>
    <property type="molecule type" value="Genomic_DNA"/>
</dbReference>
<keyword evidence="2" id="KW-1133">Transmembrane helix</keyword>
<keyword evidence="4" id="KW-1185">Reference proteome</keyword>
<keyword evidence="2" id="KW-0812">Transmembrane</keyword>
<feature type="transmembrane region" description="Helical" evidence="2">
    <location>
        <begin position="93"/>
        <end position="114"/>
    </location>
</feature>
<dbReference type="AlphaFoldDB" id="A0A852X8B0"/>
<keyword evidence="2" id="KW-0472">Membrane</keyword>
<feature type="compositionally biased region" description="Low complexity" evidence="1">
    <location>
        <begin position="37"/>
        <end position="46"/>
    </location>
</feature>
<evidence type="ECO:0000256" key="2">
    <source>
        <dbReference type="SAM" id="Phobius"/>
    </source>
</evidence>
<sequence>MTTNSQDSREPASAADAATTAILPDWSDPADGSVTSPTAGTAPAAAGPTVRWGALVWALLFGGASAATLWVLVDPMRRDAVGDWVLTLNPLTATLTVIVVVGVVVALFGIVGLIRRGERSRR</sequence>
<protein>
    <submittedName>
        <fullName evidence="3">Uncharacterized protein</fullName>
    </submittedName>
</protein>
<reference evidence="3 4" key="1">
    <citation type="submission" date="2020-07" db="EMBL/GenBank/DDBJ databases">
        <title>Sequencing the genomes of 1000 actinobacteria strains.</title>
        <authorList>
            <person name="Klenk H.-P."/>
        </authorList>
    </citation>
    <scope>NUCLEOTIDE SEQUENCE [LARGE SCALE GENOMIC DNA]</scope>
    <source>
        <strain evidence="3 4">DSM 8598</strain>
    </source>
</reference>
<evidence type="ECO:0000313" key="3">
    <source>
        <dbReference type="EMBL" id="NYG22191.1"/>
    </source>
</evidence>
<dbReference type="RefSeq" id="WP_179552034.1">
    <property type="nucleotide sequence ID" value="NZ_JACCFI010000001.1"/>
</dbReference>
<evidence type="ECO:0000256" key="1">
    <source>
        <dbReference type="SAM" id="MobiDB-lite"/>
    </source>
</evidence>
<gene>
    <name evidence="3" type="ORF">BJY17_002938</name>
</gene>
<feature type="transmembrane region" description="Helical" evidence="2">
    <location>
        <begin position="54"/>
        <end position="73"/>
    </location>
</feature>
<name>A0A852X8B0_9MICO</name>
<proteinExistence type="predicted"/>
<comment type="caution">
    <text evidence="3">The sequence shown here is derived from an EMBL/GenBank/DDBJ whole genome shotgun (WGS) entry which is preliminary data.</text>
</comment>
<accession>A0A852X8B0</accession>
<feature type="region of interest" description="Disordered" evidence="1">
    <location>
        <begin position="23"/>
        <end position="46"/>
    </location>
</feature>
<organism evidence="3 4">
    <name type="scientific">Agromyces hippuratus</name>
    <dbReference type="NCBI Taxonomy" id="286438"/>
    <lineage>
        <taxon>Bacteria</taxon>
        <taxon>Bacillati</taxon>
        <taxon>Actinomycetota</taxon>
        <taxon>Actinomycetes</taxon>
        <taxon>Micrococcales</taxon>
        <taxon>Microbacteriaceae</taxon>
        <taxon>Agromyces</taxon>
    </lineage>
</organism>